<dbReference type="PROSITE" id="PS50943">
    <property type="entry name" value="HTH_CROC1"/>
    <property type="match status" value="1"/>
</dbReference>
<feature type="transmembrane region" description="Helical" evidence="2">
    <location>
        <begin position="111"/>
        <end position="128"/>
    </location>
</feature>
<dbReference type="InterPro" id="IPR010982">
    <property type="entry name" value="Lambda_DNA-bd_dom_sf"/>
</dbReference>
<organism evidence="4 5">
    <name type="scientific">Aedoeadaptatus ivorii</name>
    <dbReference type="NCBI Taxonomy" id="54006"/>
    <lineage>
        <taxon>Bacteria</taxon>
        <taxon>Bacillati</taxon>
        <taxon>Bacillota</taxon>
        <taxon>Tissierellia</taxon>
        <taxon>Tissierellales</taxon>
        <taxon>Peptoniphilaceae</taxon>
        <taxon>Aedoeadaptatus</taxon>
    </lineage>
</organism>
<dbReference type="Proteomes" id="UP000269544">
    <property type="component" value="Chromosome"/>
</dbReference>
<dbReference type="InterPro" id="IPR001387">
    <property type="entry name" value="Cro/C1-type_HTH"/>
</dbReference>
<protein>
    <submittedName>
        <fullName evidence="4">Transcriptional repressor DicA</fullName>
    </submittedName>
</protein>
<keyword evidence="2" id="KW-1133">Transmembrane helix</keyword>
<dbReference type="RefSeq" id="WP_126464667.1">
    <property type="nucleotide sequence ID" value="NZ_JAUSWF010000006.1"/>
</dbReference>
<dbReference type="EMBL" id="LR134523">
    <property type="protein sequence ID" value="VEJ34509.1"/>
    <property type="molecule type" value="Genomic_DNA"/>
</dbReference>
<dbReference type="KEGG" id="piv:NCTC13079_00190"/>
<evidence type="ECO:0000256" key="2">
    <source>
        <dbReference type="SAM" id="Phobius"/>
    </source>
</evidence>
<dbReference type="AlphaFoldDB" id="A0A3S5BVS1"/>
<evidence type="ECO:0000256" key="1">
    <source>
        <dbReference type="ARBA" id="ARBA00023125"/>
    </source>
</evidence>
<dbReference type="CDD" id="cd00093">
    <property type="entry name" value="HTH_XRE"/>
    <property type="match status" value="1"/>
</dbReference>
<keyword evidence="2" id="KW-0472">Membrane</keyword>
<evidence type="ECO:0000313" key="5">
    <source>
        <dbReference type="Proteomes" id="UP000269544"/>
    </source>
</evidence>
<dbReference type="SMART" id="SM00530">
    <property type="entry name" value="HTH_XRE"/>
    <property type="match status" value="1"/>
</dbReference>
<sequence length="131" mass="14372">MDRENMGTLIAAKRKQLQMTQWDLAEKMGVTDKAVSKWERNLSVPDTQSIPKLAEVLGMSVEELMQGKEVKTVQKDRDIDEIITLIFKAVCMAMGIAVTVLGILGKVKPENAVTMLGIGLFAGGIALLRNK</sequence>
<keyword evidence="2" id="KW-0812">Transmembrane</keyword>
<evidence type="ECO:0000259" key="3">
    <source>
        <dbReference type="PROSITE" id="PS50943"/>
    </source>
</evidence>
<dbReference type="GO" id="GO:0003677">
    <property type="term" value="F:DNA binding"/>
    <property type="evidence" value="ECO:0007669"/>
    <property type="project" value="UniProtKB-KW"/>
</dbReference>
<dbReference type="Pfam" id="PF01381">
    <property type="entry name" value="HTH_3"/>
    <property type="match status" value="1"/>
</dbReference>
<feature type="transmembrane region" description="Helical" evidence="2">
    <location>
        <begin position="85"/>
        <end position="105"/>
    </location>
</feature>
<name>A0A3S5BVS1_9FIRM</name>
<dbReference type="SUPFAM" id="SSF47413">
    <property type="entry name" value="lambda repressor-like DNA-binding domains"/>
    <property type="match status" value="1"/>
</dbReference>
<dbReference type="Gene3D" id="1.10.260.40">
    <property type="entry name" value="lambda repressor-like DNA-binding domains"/>
    <property type="match status" value="1"/>
</dbReference>
<dbReference type="PANTHER" id="PTHR46558:SF11">
    <property type="entry name" value="HTH-TYPE TRANSCRIPTIONAL REGULATOR XRE"/>
    <property type="match status" value="1"/>
</dbReference>
<dbReference type="OrthoDB" id="9801008at2"/>
<proteinExistence type="predicted"/>
<keyword evidence="5" id="KW-1185">Reference proteome</keyword>
<gene>
    <name evidence="4" type="ORF">NCTC13079_00190</name>
</gene>
<feature type="domain" description="HTH cro/C1-type" evidence="3">
    <location>
        <begin position="10"/>
        <end position="64"/>
    </location>
</feature>
<dbReference type="PANTHER" id="PTHR46558">
    <property type="entry name" value="TRACRIPTIONAL REGULATORY PROTEIN-RELATED-RELATED"/>
    <property type="match status" value="1"/>
</dbReference>
<keyword evidence="1" id="KW-0238">DNA-binding</keyword>
<reference evidence="4 5" key="1">
    <citation type="submission" date="2018-12" db="EMBL/GenBank/DDBJ databases">
        <authorList>
            <consortium name="Pathogen Informatics"/>
        </authorList>
    </citation>
    <scope>NUCLEOTIDE SEQUENCE [LARGE SCALE GENOMIC DNA]</scope>
    <source>
        <strain evidence="4 5">NCTC13079</strain>
    </source>
</reference>
<evidence type="ECO:0000313" key="4">
    <source>
        <dbReference type="EMBL" id="VEJ34509.1"/>
    </source>
</evidence>
<accession>A0A3S5BVS1</accession>